<feature type="transmembrane region" description="Helical" evidence="1">
    <location>
        <begin position="112"/>
        <end position="133"/>
    </location>
</feature>
<reference evidence="2" key="2">
    <citation type="submission" date="2023-01" db="EMBL/GenBank/DDBJ databases">
        <authorList>
            <person name="Sun Q."/>
            <person name="Evtushenko L."/>
        </authorList>
    </citation>
    <scope>NUCLEOTIDE SEQUENCE</scope>
    <source>
        <strain evidence="2">VKM B-2222</strain>
    </source>
</reference>
<reference evidence="2" key="1">
    <citation type="journal article" date="2014" name="Int. J. Syst. Evol. Microbiol.">
        <title>Complete genome sequence of Corynebacterium casei LMG S-19264T (=DSM 44701T), isolated from a smear-ripened cheese.</title>
        <authorList>
            <consortium name="US DOE Joint Genome Institute (JGI-PGF)"/>
            <person name="Walter F."/>
            <person name="Albersmeier A."/>
            <person name="Kalinowski J."/>
            <person name="Ruckert C."/>
        </authorList>
    </citation>
    <scope>NUCLEOTIDE SEQUENCE</scope>
    <source>
        <strain evidence="2">VKM B-2222</strain>
    </source>
</reference>
<sequence>MPKIIHPIAGLVAFLTVAGFWLSTVISELFLGLAAVVEVKTAIPWGFLLLVPALALTGGTGFSLMRGRRGRLADAKLRRMPIIVVNGLLLLIPAALFLAFKAKADEFDAYFYIVQAIELIAGAVNITLLGLNLRDGLMMKGRLRRRNV</sequence>
<dbReference type="Proteomes" id="UP001143349">
    <property type="component" value="Unassembled WGS sequence"/>
</dbReference>
<dbReference type="EMBL" id="BSFH01000094">
    <property type="protein sequence ID" value="GLK65710.1"/>
    <property type="molecule type" value="Genomic_DNA"/>
</dbReference>
<dbReference type="AlphaFoldDB" id="A0AAD3P127"/>
<evidence type="ECO:0000313" key="3">
    <source>
        <dbReference type="Proteomes" id="UP001143349"/>
    </source>
</evidence>
<dbReference type="RefSeq" id="WP_010394295.1">
    <property type="nucleotide sequence ID" value="NZ_BSFH01000094.1"/>
</dbReference>
<keyword evidence="1" id="KW-1133">Transmembrane helix</keyword>
<organism evidence="2 3">
    <name type="scientific">Paracoccus kondratievae</name>
    <dbReference type="NCBI Taxonomy" id="135740"/>
    <lineage>
        <taxon>Bacteria</taxon>
        <taxon>Pseudomonadati</taxon>
        <taxon>Pseudomonadota</taxon>
        <taxon>Alphaproteobacteria</taxon>
        <taxon>Rhodobacterales</taxon>
        <taxon>Paracoccaceae</taxon>
        <taxon>Paracoccus</taxon>
    </lineage>
</organism>
<comment type="caution">
    <text evidence="2">The sequence shown here is derived from an EMBL/GenBank/DDBJ whole genome shotgun (WGS) entry which is preliminary data.</text>
</comment>
<accession>A0AAD3P127</accession>
<evidence type="ECO:0000313" key="2">
    <source>
        <dbReference type="EMBL" id="GLK65710.1"/>
    </source>
</evidence>
<name>A0AAD3P127_9RHOB</name>
<protein>
    <submittedName>
        <fullName evidence="2">Uncharacterized protein</fullName>
    </submittedName>
</protein>
<gene>
    <name evidence="2" type="ORF">GCM10017635_31870</name>
</gene>
<keyword evidence="1" id="KW-0472">Membrane</keyword>
<evidence type="ECO:0000256" key="1">
    <source>
        <dbReference type="SAM" id="Phobius"/>
    </source>
</evidence>
<proteinExistence type="predicted"/>
<feature type="transmembrane region" description="Helical" evidence="1">
    <location>
        <begin position="42"/>
        <end position="62"/>
    </location>
</feature>
<keyword evidence="3" id="KW-1185">Reference proteome</keyword>
<feature type="transmembrane region" description="Helical" evidence="1">
    <location>
        <begin position="82"/>
        <end position="100"/>
    </location>
</feature>
<feature type="transmembrane region" description="Helical" evidence="1">
    <location>
        <begin position="12"/>
        <end position="36"/>
    </location>
</feature>
<keyword evidence="1" id="KW-0812">Transmembrane</keyword>